<gene>
    <name evidence="2" type="ORF">TKK_018361</name>
</gene>
<dbReference type="AlphaFoldDB" id="A0ABD2VZI9"/>
<evidence type="ECO:0000256" key="1">
    <source>
        <dbReference type="SAM" id="MobiDB-lite"/>
    </source>
</evidence>
<protein>
    <submittedName>
        <fullName evidence="2">Uncharacterized protein</fullName>
    </submittedName>
</protein>
<keyword evidence="3" id="KW-1185">Reference proteome</keyword>
<organism evidence="2 3">
    <name type="scientific">Trichogramma kaykai</name>
    <dbReference type="NCBI Taxonomy" id="54128"/>
    <lineage>
        <taxon>Eukaryota</taxon>
        <taxon>Metazoa</taxon>
        <taxon>Ecdysozoa</taxon>
        <taxon>Arthropoda</taxon>
        <taxon>Hexapoda</taxon>
        <taxon>Insecta</taxon>
        <taxon>Pterygota</taxon>
        <taxon>Neoptera</taxon>
        <taxon>Endopterygota</taxon>
        <taxon>Hymenoptera</taxon>
        <taxon>Apocrita</taxon>
        <taxon>Proctotrupomorpha</taxon>
        <taxon>Chalcidoidea</taxon>
        <taxon>Trichogrammatidae</taxon>
        <taxon>Trichogramma</taxon>
    </lineage>
</organism>
<feature type="compositionally biased region" description="Low complexity" evidence="1">
    <location>
        <begin position="91"/>
        <end position="104"/>
    </location>
</feature>
<comment type="caution">
    <text evidence="2">The sequence shown here is derived from an EMBL/GenBank/DDBJ whole genome shotgun (WGS) entry which is preliminary data.</text>
</comment>
<feature type="region of interest" description="Disordered" evidence="1">
    <location>
        <begin position="75"/>
        <end position="106"/>
    </location>
</feature>
<proteinExistence type="predicted"/>
<dbReference type="EMBL" id="JBJJXI010000148">
    <property type="protein sequence ID" value="KAL3386159.1"/>
    <property type="molecule type" value="Genomic_DNA"/>
</dbReference>
<reference evidence="2 3" key="1">
    <citation type="journal article" date="2024" name="bioRxiv">
        <title>A reference genome for Trichogramma kaykai: A tiny desert-dwelling parasitoid wasp with competing sex-ratio distorters.</title>
        <authorList>
            <person name="Culotta J."/>
            <person name="Lindsey A.R."/>
        </authorList>
    </citation>
    <scope>NUCLEOTIDE SEQUENCE [LARGE SCALE GENOMIC DNA]</scope>
    <source>
        <strain evidence="2 3">KSX58</strain>
    </source>
</reference>
<evidence type="ECO:0000313" key="3">
    <source>
        <dbReference type="Proteomes" id="UP001627154"/>
    </source>
</evidence>
<dbReference type="Proteomes" id="UP001627154">
    <property type="component" value="Unassembled WGS sequence"/>
</dbReference>
<evidence type="ECO:0000313" key="2">
    <source>
        <dbReference type="EMBL" id="KAL3386159.1"/>
    </source>
</evidence>
<sequence length="449" mass="51638">MHGRMKDTAASQPPPVGCGGNGVYFAFPTKSPRGDVFGPYLLVGTNMKNLKLQQFFRGRKGSIVRRRFRVRLRRVGEQHQQRQVPEEENVGGPAAAQQQQGPQQHLAIQGRDDINVLYDVDSVAYVSTSLAFYRPWVVFDIGMMNTTMQKMKNTKIARAIEAKRGRPGPDDHVWVECVLGGPTLKLVVCFLVPPDFLGSKTKKKRKSLRGMILKAAKRAVLQLPHDRKTRLYGGDSAQIGACVSLRVFQEDWPIFAPLQEREIRNTPALRENNIPVSPDRNIMLFKLDAINDVFGADVGRRYQDPTTYRPYFNGHYGYFAHVWNSPRYPSMEYAQCYPTAAHRFISNRKNMHAVFSWSLVGPGVDDGVNHRYRKLWREQAAAMMRRKLSTEFPLFFEEELEEINDVMVENFDEIYDEYKTSCFVKPKTFQKLLEILKDREVLENSNYFI</sequence>
<name>A0ABD2VZI9_9HYME</name>
<accession>A0ABD2VZI9</accession>